<dbReference type="InterPro" id="IPR009190">
    <property type="entry name" value="DUF1462"/>
</dbReference>
<dbReference type="STRING" id="402384.HM131_07490"/>
<dbReference type="Pfam" id="PF07315">
    <property type="entry name" value="DUF1462"/>
    <property type="match status" value="1"/>
</dbReference>
<accession>A0A1W5ZTQ3</accession>
<name>A0A1W5ZTQ3_9BACI</name>
<protein>
    <submittedName>
        <fullName evidence="1">Disulfide oxidoreductase</fullName>
    </submittedName>
</protein>
<dbReference type="PIRSF" id="PIRSF010603">
    <property type="entry name" value="UCP010603"/>
    <property type="match status" value="1"/>
</dbReference>
<dbReference type="AlphaFoldDB" id="A0A1W5ZTQ3"/>
<dbReference type="InterPro" id="IPR036249">
    <property type="entry name" value="Thioredoxin-like_sf"/>
</dbReference>
<evidence type="ECO:0000313" key="1">
    <source>
        <dbReference type="EMBL" id="ARI76694.1"/>
    </source>
</evidence>
<keyword evidence="2" id="KW-1185">Reference proteome</keyword>
<dbReference type="RefSeq" id="WP_085029171.1">
    <property type="nucleotide sequence ID" value="NZ_CP020772.1"/>
</dbReference>
<dbReference type="OrthoDB" id="2389679at2"/>
<dbReference type="Gene3D" id="3.40.30.30">
    <property type="entry name" value="Hypothetical protein sa0798"/>
    <property type="match status" value="1"/>
</dbReference>
<gene>
    <name evidence="1" type="ORF">HM131_07490</name>
</gene>
<dbReference type="Proteomes" id="UP000192527">
    <property type="component" value="Chromosome"/>
</dbReference>
<evidence type="ECO:0000313" key="2">
    <source>
        <dbReference type="Proteomes" id="UP000192527"/>
    </source>
</evidence>
<proteinExistence type="predicted"/>
<dbReference type="SUPFAM" id="SSF52833">
    <property type="entry name" value="Thioredoxin-like"/>
    <property type="match status" value="1"/>
</dbReference>
<dbReference type="InterPro" id="IPR038218">
    <property type="entry name" value="YuzD-like_sp"/>
</dbReference>
<dbReference type="KEGG" id="hmn:HM131_07490"/>
<organism evidence="1 2">
    <name type="scientific">Halobacillus mangrovi</name>
    <dbReference type="NCBI Taxonomy" id="402384"/>
    <lineage>
        <taxon>Bacteria</taxon>
        <taxon>Bacillati</taxon>
        <taxon>Bacillota</taxon>
        <taxon>Bacilli</taxon>
        <taxon>Bacillales</taxon>
        <taxon>Bacillaceae</taxon>
        <taxon>Halobacillus</taxon>
    </lineage>
</organism>
<sequence length="111" mass="12248">MNKKKIKVTVYGAEVKCASCVNAPGSKETYEWLQAAIARKYDDNAISYQYFDIHTSGQEGADGDLIDQLLEEELFYPLVVVEGQIVGEGNPRLKSVYKALEANGVQTDPDS</sequence>
<dbReference type="EMBL" id="CP020772">
    <property type="protein sequence ID" value="ARI76694.1"/>
    <property type="molecule type" value="Genomic_DNA"/>
</dbReference>
<reference evidence="1 2" key="1">
    <citation type="submission" date="2017-04" db="EMBL/GenBank/DDBJ databases">
        <title>The whole genome sequencing and assembly of Halobacillus mangrovi strain.</title>
        <authorList>
            <person name="Lee S.-J."/>
            <person name="Park M.-K."/>
            <person name="Kim J.-Y."/>
            <person name="Lee Y.-J."/>
            <person name="Yi H."/>
            <person name="Bahn Y.-S."/>
            <person name="Kim J.F."/>
            <person name="Lee D.-W."/>
        </authorList>
    </citation>
    <scope>NUCLEOTIDE SEQUENCE [LARGE SCALE GENOMIC DNA]</scope>
    <source>
        <strain evidence="1 2">KTB 131</strain>
    </source>
</reference>